<dbReference type="InterPro" id="IPR011990">
    <property type="entry name" value="TPR-like_helical_dom_sf"/>
</dbReference>
<reference evidence="2 3" key="1">
    <citation type="submission" date="2019-01" db="EMBL/GenBank/DDBJ databases">
        <authorList>
            <person name="Chen W.-M."/>
        </authorList>
    </citation>
    <scope>NUCLEOTIDE SEQUENCE [LARGE SCALE GENOMIC DNA]</scope>
    <source>
        <strain evidence="2 3">KYPC3</strain>
    </source>
</reference>
<dbReference type="OrthoDB" id="6382271at2"/>
<sequence length="278" mass="30093">MKTVLKKVMVLSVVSSISCMATAAGLSHPKEPGQLPTGKDIFANEDKVVGSFYAAGDKQGLLDQITKLNQLLSSDKAISKADARYYLALSSYRLGLVDYKNAKTHLQKCIDETNGIVTTDAQYTEAYILTAACSNSLIGNMPERTMELSLAGRTALQRAAELEPANPRLLYIQAVTALYTPPQFGGGLPRASTLLEQSIQQFEAKAADKTKAYPRWGLDEAYVWTGVIFSVNGKNTEAIAALEKSLDVSQSSWVKTQLLPTLKRGSSIGPHFGLQLSN</sequence>
<organism evidence="2 3">
    <name type="scientific">Rheinheimera riviphila</name>
    <dbReference type="NCBI Taxonomy" id="1834037"/>
    <lineage>
        <taxon>Bacteria</taxon>
        <taxon>Pseudomonadati</taxon>
        <taxon>Pseudomonadota</taxon>
        <taxon>Gammaproteobacteria</taxon>
        <taxon>Chromatiales</taxon>
        <taxon>Chromatiaceae</taxon>
        <taxon>Rheinheimera</taxon>
    </lineage>
</organism>
<dbReference type="PROSITE" id="PS51257">
    <property type="entry name" value="PROKAR_LIPOPROTEIN"/>
    <property type="match status" value="1"/>
</dbReference>
<dbReference type="Proteomes" id="UP000283077">
    <property type="component" value="Unassembled WGS sequence"/>
</dbReference>
<evidence type="ECO:0008006" key="4">
    <source>
        <dbReference type="Google" id="ProtNLM"/>
    </source>
</evidence>
<dbReference type="EMBL" id="SACS01000001">
    <property type="protein sequence ID" value="RVU41957.1"/>
    <property type="molecule type" value="Genomic_DNA"/>
</dbReference>
<proteinExistence type="predicted"/>
<dbReference type="RefSeq" id="WP_127697335.1">
    <property type="nucleotide sequence ID" value="NZ_SACS01000001.1"/>
</dbReference>
<feature type="chain" id="PRO_5019339731" description="Tetratricopeptide repeat protein" evidence="1">
    <location>
        <begin position="24"/>
        <end position="278"/>
    </location>
</feature>
<comment type="caution">
    <text evidence="2">The sequence shown here is derived from an EMBL/GenBank/DDBJ whole genome shotgun (WGS) entry which is preliminary data.</text>
</comment>
<keyword evidence="1" id="KW-0732">Signal</keyword>
<accession>A0A437R5L1</accession>
<protein>
    <recommendedName>
        <fullName evidence="4">Tetratricopeptide repeat protein</fullName>
    </recommendedName>
</protein>
<dbReference type="AlphaFoldDB" id="A0A437R5L1"/>
<evidence type="ECO:0000256" key="1">
    <source>
        <dbReference type="SAM" id="SignalP"/>
    </source>
</evidence>
<gene>
    <name evidence="2" type="ORF">EOE67_01850</name>
</gene>
<evidence type="ECO:0000313" key="3">
    <source>
        <dbReference type="Proteomes" id="UP000283077"/>
    </source>
</evidence>
<evidence type="ECO:0000313" key="2">
    <source>
        <dbReference type="EMBL" id="RVU41957.1"/>
    </source>
</evidence>
<feature type="signal peptide" evidence="1">
    <location>
        <begin position="1"/>
        <end position="23"/>
    </location>
</feature>
<dbReference type="Gene3D" id="1.25.40.10">
    <property type="entry name" value="Tetratricopeptide repeat domain"/>
    <property type="match status" value="1"/>
</dbReference>
<keyword evidence="3" id="KW-1185">Reference proteome</keyword>
<name>A0A437R5L1_9GAMM</name>